<sequence length="91" mass="10369">MDGTSRRRGRDLHQKILLASGSQKETAKQYGVSYPPVRLKFDKLIQKIKIAEEAIEDSYIATIKRLAVNEKMDFSTAKLLITAYKKQEEAP</sequence>
<proteinExistence type="predicted"/>
<dbReference type="EMBL" id="FMHG01000001">
    <property type="protein sequence ID" value="SCJ67187.1"/>
    <property type="molecule type" value="Genomic_DNA"/>
</dbReference>
<evidence type="ECO:0000313" key="1">
    <source>
        <dbReference type="EMBL" id="SCJ67187.1"/>
    </source>
</evidence>
<protein>
    <submittedName>
        <fullName evidence="1">Uncharacterized protein</fullName>
    </submittedName>
</protein>
<gene>
    <name evidence="1" type="ORF">SAMEA3545359_01356</name>
</gene>
<dbReference type="AlphaFoldDB" id="A0A1C6IBB9"/>
<organism evidence="1">
    <name type="scientific">uncultured Anaerotruncus sp</name>
    <dbReference type="NCBI Taxonomy" id="905011"/>
    <lineage>
        <taxon>Bacteria</taxon>
        <taxon>Bacillati</taxon>
        <taxon>Bacillota</taxon>
        <taxon>Clostridia</taxon>
        <taxon>Eubacteriales</taxon>
        <taxon>Oscillospiraceae</taxon>
        <taxon>Anaerotruncus</taxon>
        <taxon>environmental samples</taxon>
    </lineage>
</organism>
<accession>A0A1C6IBB9</accession>
<reference evidence="1" key="1">
    <citation type="submission" date="2015-09" db="EMBL/GenBank/DDBJ databases">
        <authorList>
            <consortium name="Pathogen Informatics"/>
        </authorList>
    </citation>
    <scope>NUCLEOTIDE SEQUENCE</scope>
    <source>
        <strain evidence="1">2789STDY5834896</strain>
    </source>
</reference>
<name>A0A1C6IBB9_9FIRM</name>